<feature type="compositionally biased region" description="Low complexity" evidence="1">
    <location>
        <begin position="94"/>
        <end position="128"/>
    </location>
</feature>
<feature type="compositionally biased region" description="Low complexity" evidence="1">
    <location>
        <begin position="173"/>
        <end position="184"/>
    </location>
</feature>
<protein>
    <submittedName>
        <fullName evidence="3">Uncharacterized protein</fullName>
    </submittedName>
</protein>
<evidence type="ECO:0000313" key="4">
    <source>
        <dbReference type="Proteomes" id="UP000273500"/>
    </source>
</evidence>
<feature type="region of interest" description="Disordered" evidence="1">
    <location>
        <begin position="71"/>
        <end position="184"/>
    </location>
</feature>
<dbReference type="OrthoDB" id="849204at2"/>
<keyword evidence="2" id="KW-1133">Transmembrane helix</keyword>
<organism evidence="3 4">
    <name type="scientific">Hymenobacter rigui</name>
    <dbReference type="NCBI Taxonomy" id="334424"/>
    <lineage>
        <taxon>Bacteria</taxon>
        <taxon>Pseudomonadati</taxon>
        <taxon>Bacteroidota</taxon>
        <taxon>Cytophagia</taxon>
        <taxon>Cytophagales</taxon>
        <taxon>Hymenobacteraceae</taxon>
        <taxon>Hymenobacter</taxon>
    </lineage>
</organism>
<feature type="transmembrane region" description="Helical" evidence="2">
    <location>
        <begin position="41"/>
        <end position="62"/>
    </location>
</feature>
<dbReference type="EMBL" id="RWIT01000002">
    <property type="protein sequence ID" value="RSK49931.1"/>
    <property type="molecule type" value="Genomic_DNA"/>
</dbReference>
<proteinExistence type="predicted"/>
<evidence type="ECO:0000256" key="2">
    <source>
        <dbReference type="SAM" id="Phobius"/>
    </source>
</evidence>
<dbReference type="AlphaFoldDB" id="A0A3R9VA74"/>
<feature type="compositionally biased region" description="Low complexity" evidence="1">
    <location>
        <begin position="146"/>
        <end position="166"/>
    </location>
</feature>
<keyword evidence="2" id="KW-0812">Transmembrane</keyword>
<comment type="caution">
    <text evidence="3">The sequence shown here is derived from an EMBL/GenBank/DDBJ whole genome shotgun (WGS) entry which is preliminary data.</text>
</comment>
<gene>
    <name evidence="3" type="ORF">EI291_04595</name>
</gene>
<keyword evidence="2" id="KW-0472">Membrane</keyword>
<accession>A0A3R9VA74</accession>
<evidence type="ECO:0000313" key="3">
    <source>
        <dbReference type="EMBL" id="RSK49931.1"/>
    </source>
</evidence>
<feature type="compositionally biased region" description="Low complexity" evidence="1">
    <location>
        <begin position="76"/>
        <end position="87"/>
    </location>
</feature>
<reference evidence="3 4" key="1">
    <citation type="submission" date="2018-12" db="EMBL/GenBank/DDBJ databases">
        <authorList>
            <person name="Feng G."/>
            <person name="Zhu H."/>
        </authorList>
    </citation>
    <scope>NUCLEOTIDE SEQUENCE [LARGE SCALE GENOMIC DNA]</scope>
    <source>
        <strain evidence="3 4">KCTC 12533</strain>
    </source>
</reference>
<name>A0A3R9VA74_9BACT</name>
<dbReference type="RefSeq" id="WP_125418492.1">
    <property type="nucleotide sequence ID" value="NZ_RWIT01000002.1"/>
</dbReference>
<sequence length="269" mass="28218">MQPEDIDKLFRDKLADHAPIPPAFLWAEIEAEIQPRKRRPVLWLAAASVALLALLGGLWWTMQNGAGLSNGRPELAATTPRRSAAPAVENISRSQATPAPASPSSPSEAPANEPTTAVATAVPTVKTPSEGVQPDPVLAARRPSRPRASASRQNVAQVATTAPAPARSLGTSPEQPAAEQQLPQELSRPTELPAHTVALTGPIEVEVRPAAAAAAPEAPAHRPRLVSLLRQARNVVQGEKVSLTAAGLPESVTVQARLAGRTLTKVIQL</sequence>
<keyword evidence="4" id="KW-1185">Reference proteome</keyword>
<evidence type="ECO:0000256" key="1">
    <source>
        <dbReference type="SAM" id="MobiDB-lite"/>
    </source>
</evidence>
<dbReference type="Proteomes" id="UP000273500">
    <property type="component" value="Unassembled WGS sequence"/>
</dbReference>